<comment type="caution">
    <text evidence="1">The sequence shown here is derived from an EMBL/GenBank/DDBJ whole genome shotgun (WGS) entry which is preliminary data.</text>
</comment>
<protein>
    <submittedName>
        <fullName evidence="1">Uncharacterized protein</fullName>
    </submittedName>
</protein>
<accession>A0A8X7VPE6</accession>
<organism evidence="1 2">
    <name type="scientific">Brassica carinata</name>
    <name type="common">Ethiopian mustard</name>
    <name type="synonym">Abyssinian cabbage</name>
    <dbReference type="NCBI Taxonomy" id="52824"/>
    <lineage>
        <taxon>Eukaryota</taxon>
        <taxon>Viridiplantae</taxon>
        <taxon>Streptophyta</taxon>
        <taxon>Embryophyta</taxon>
        <taxon>Tracheophyta</taxon>
        <taxon>Spermatophyta</taxon>
        <taxon>Magnoliopsida</taxon>
        <taxon>eudicotyledons</taxon>
        <taxon>Gunneridae</taxon>
        <taxon>Pentapetalae</taxon>
        <taxon>rosids</taxon>
        <taxon>malvids</taxon>
        <taxon>Brassicales</taxon>
        <taxon>Brassicaceae</taxon>
        <taxon>Brassiceae</taxon>
        <taxon>Brassica</taxon>
    </lineage>
</organism>
<dbReference type="Proteomes" id="UP000886595">
    <property type="component" value="Unassembled WGS sequence"/>
</dbReference>
<gene>
    <name evidence="1" type="ORF">Bca52824_017612</name>
</gene>
<evidence type="ECO:0000313" key="2">
    <source>
        <dbReference type="Proteomes" id="UP000886595"/>
    </source>
</evidence>
<evidence type="ECO:0000313" key="1">
    <source>
        <dbReference type="EMBL" id="KAG2314490.1"/>
    </source>
</evidence>
<dbReference type="EMBL" id="JAAMPC010000004">
    <property type="protein sequence ID" value="KAG2314490.1"/>
    <property type="molecule type" value="Genomic_DNA"/>
</dbReference>
<sequence length="62" mass="7162">MQVDYYWTPAIGCLLRPTRFGRSSTVAFTVSLMVSKRPRKKSPNLVSYSVNLESNFRSKFSR</sequence>
<proteinExistence type="predicted"/>
<keyword evidence="2" id="KW-1185">Reference proteome</keyword>
<name>A0A8X7VPE6_BRACI</name>
<dbReference type="AlphaFoldDB" id="A0A8X7VPE6"/>
<reference evidence="1 2" key="1">
    <citation type="submission" date="2020-02" db="EMBL/GenBank/DDBJ databases">
        <authorList>
            <person name="Ma Q."/>
            <person name="Huang Y."/>
            <person name="Song X."/>
            <person name="Pei D."/>
        </authorList>
    </citation>
    <scope>NUCLEOTIDE SEQUENCE [LARGE SCALE GENOMIC DNA]</scope>
    <source>
        <strain evidence="1">Sxm20200214</strain>
        <tissue evidence="1">Leaf</tissue>
    </source>
</reference>